<evidence type="ECO:0000313" key="3">
    <source>
        <dbReference type="EMBL" id="ARE64957.1"/>
    </source>
</evidence>
<sequence>MADSSIIQDPATPDSFKYCACVIHNDHGIPYFHSHSLRHTHGTILTENGASPKTVMERLGHKNFKTTFEPYVFNTQKMKDNAVSIFTEATR</sequence>
<dbReference type="EMBL" id="CP015405">
    <property type="protein sequence ID" value="ARE64957.1"/>
    <property type="molecule type" value="Genomic_DNA"/>
</dbReference>
<evidence type="ECO:0000259" key="2">
    <source>
        <dbReference type="PROSITE" id="PS51898"/>
    </source>
</evidence>
<dbReference type="GO" id="GO:0003677">
    <property type="term" value="F:DNA binding"/>
    <property type="evidence" value="ECO:0007669"/>
    <property type="project" value="InterPro"/>
</dbReference>
<dbReference type="AlphaFoldDB" id="A0A1V0QEU1"/>
<dbReference type="Gene3D" id="1.10.443.10">
    <property type="entry name" value="Intergrase catalytic core"/>
    <property type="match status" value="1"/>
</dbReference>
<evidence type="ECO:0000256" key="1">
    <source>
        <dbReference type="ARBA" id="ARBA00023172"/>
    </source>
</evidence>
<dbReference type="KEGG" id="byl:A4V09_24480"/>
<dbReference type="SUPFAM" id="SSF56349">
    <property type="entry name" value="DNA breaking-rejoining enzymes"/>
    <property type="match status" value="1"/>
</dbReference>
<dbReference type="OrthoDB" id="111144at2"/>
<keyword evidence="1" id="KW-0233">DNA recombination</keyword>
<evidence type="ECO:0000313" key="4">
    <source>
        <dbReference type="Proteomes" id="UP000092574"/>
    </source>
</evidence>
<dbReference type="Proteomes" id="UP000092574">
    <property type="component" value="Chromosome"/>
</dbReference>
<dbReference type="InterPro" id="IPR011010">
    <property type="entry name" value="DNA_brk_join_enz"/>
</dbReference>
<proteinExistence type="predicted"/>
<reference evidence="3" key="1">
    <citation type="submission" date="2017-04" db="EMBL/GenBank/DDBJ databases">
        <title>Complete Genome Sequences of Twelve Strains of a Stable Defined Moderately Diverse Mouse Microbiota 2 (sDMDMm2).</title>
        <authorList>
            <person name="Uchimura Y."/>
            <person name="Wyss M."/>
            <person name="Brugiroux S."/>
            <person name="Limenitakis J.P."/>
            <person name="Stecher B."/>
            <person name="McCoy K.D."/>
            <person name="Macpherson A.J."/>
        </authorList>
    </citation>
    <scope>NUCLEOTIDE SEQUENCE</scope>
    <source>
        <strain evidence="3">YL58</strain>
    </source>
</reference>
<accession>A0A1V0QEU1</accession>
<gene>
    <name evidence="3" type="ORF">A4V09_24480</name>
</gene>
<feature type="domain" description="Tyr recombinase" evidence="2">
    <location>
        <begin position="1"/>
        <end position="84"/>
    </location>
</feature>
<protein>
    <recommendedName>
        <fullName evidence="2">Tyr recombinase domain-containing protein</fullName>
    </recommendedName>
</protein>
<dbReference type="InterPro" id="IPR013762">
    <property type="entry name" value="Integrase-like_cat_sf"/>
</dbReference>
<dbReference type="InterPro" id="IPR002104">
    <property type="entry name" value="Integrase_catalytic"/>
</dbReference>
<name>A0A1V0QEU1_9FIRM</name>
<dbReference type="GO" id="GO:0006310">
    <property type="term" value="P:DNA recombination"/>
    <property type="evidence" value="ECO:0007669"/>
    <property type="project" value="UniProtKB-KW"/>
</dbReference>
<organism evidence="3 4">
    <name type="scientific">Blautia pseudococcoides</name>
    <dbReference type="NCBI Taxonomy" id="1796616"/>
    <lineage>
        <taxon>Bacteria</taxon>
        <taxon>Bacillati</taxon>
        <taxon>Bacillota</taxon>
        <taxon>Clostridia</taxon>
        <taxon>Lachnospirales</taxon>
        <taxon>Lachnospiraceae</taxon>
        <taxon>Blautia</taxon>
    </lineage>
</organism>
<dbReference type="Pfam" id="PF00589">
    <property type="entry name" value="Phage_integrase"/>
    <property type="match status" value="1"/>
</dbReference>
<dbReference type="PROSITE" id="PS51898">
    <property type="entry name" value="TYR_RECOMBINASE"/>
    <property type="match status" value="1"/>
</dbReference>
<dbReference type="RefSeq" id="WP_084043765.1">
    <property type="nucleotide sequence ID" value="NZ_CP015405.2"/>
</dbReference>
<dbReference type="GO" id="GO:0015074">
    <property type="term" value="P:DNA integration"/>
    <property type="evidence" value="ECO:0007669"/>
    <property type="project" value="InterPro"/>
</dbReference>
<keyword evidence="4" id="KW-1185">Reference proteome</keyword>